<dbReference type="EMBL" id="MN577569">
    <property type="protein sequence ID" value="QGT50361.1"/>
    <property type="molecule type" value="Genomic_DNA"/>
</dbReference>
<dbReference type="GO" id="GO:0006782">
    <property type="term" value="P:protoporphyrinogen IX biosynthetic process"/>
    <property type="evidence" value="ECO:0007669"/>
    <property type="project" value="UniProtKB-UniRule"/>
</dbReference>
<keyword evidence="5 14" id="KW-1003">Cell membrane</keyword>
<sequence length="153" mass="17712">MQWLESLNLYLIVKTLHVIALVCWMAMLFYLPRLFVYHAQNAHKKEFVEVVKIQEMRLYKYIGLPAIVGTLLTGIAMIALNPSWLKVADSGLWLHIKIVFILILVAYHLACGYFIKTLGDESCTKSHKFFRVFNEIPTLLLIIIVFLAIYKPL</sequence>
<dbReference type="PANTHER" id="PTHR40255:SF1">
    <property type="entry name" value="PROTOPORPHYRINOGEN IX OXIDASE"/>
    <property type="match status" value="1"/>
</dbReference>
<keyword evidence="12 14" id="KW-0472">Membrane</keyword>
<dbReference type="HAMAP" id="MF_02239">
    <property type="entry name" value="HemJ"/>
    <property type="match status" value="1"/>
</dbReference>
<comment type="pathway">
    <text evidence="2 14 15">Porphyrin-containing compound metabolism; protoporphyrin-IX biosynthesis; protoporphyrin-IX from protoporphyrinogen-IX: step 1/1.</text>
</comment>
<dbReference type="NCBIfam" id="TIGR00701">
    <property type="entry name" value="protoporphyrinogen oxidase HemJ"/>
    <property type="match status" value="1"/>
</dbReference>
<comment type="cofactor">
    <cofactor evidence="14 15">
        <name>heme b</name>
        <dbReference type="ChEBI" id="CHEBI:60344"/>
    </cofactor>
    <text evidence="14 15">Binds 1 heme b (iron(II)-protoporphyrin IX) group per subunit.</text>
</comment>
<dbReference type="Pfam" id="PF03653">
    <property type="entry name" value="UPF0093"/>
    <property type="match status" value="1"/>
</dbReference>
<protein>
    <recommendedName>
        <fullName evidence="4 14">Protoporphyrinogen IX oxidase</fullName>
        <shortName evidence="14">PPO</shortName>
        <ecNumber evidence="14 15">1.3.99.-</ecNumber>
    </recommendedName>
</protein>
<evidence type="ECO:0000256" key="15">
    <source>
        <dbReference type="PIRNR" id="PIRNR004638"/>
    </source>
</evidence>
<dbReference type="GO" id="GO:0070818">
    <property type="term" value="F:protoporphyrinogen oxidase activity"/>
    <property type="evidence" value="ECO:0007669"/>
    <property type="project" value="UniProtKB-UniRule"/>
</dbReference>
<evidence type="ECO:0000256" key="11">
    <source>
        <dbReference type="ARBA" id="ARBA00023004"/>
    </source>
</evidence>
<evidence type="ECO:0000256" key="14">
    <source>
        <dbReference type="HAMAP-Rule" id="MF_02239"/>
    </source>
</evidence>
<dbReference type="AlphaFoldDB" id="A0A650EM46"/>
<keyword evidence="8 14" id="KW-0479">Metal-binding</keyword>
<evidence type="ECO:0000256" key="3">
    <source>
        <dbReference type="ARBA" id="ARBA00006501"/>
    </source>
</evidence>
<dbReference type="InterPro" id="IPR005265">
    <property type="entry name" value="HemJ-like"/>
</dbReference>
<comment type="subcellular location">
    <subcellularLocation>
        <location evidence="1 14">Cell membrane</location>
        <topology evidence="1 14">Multi-pass membrane protein</topology>
    </subcellularLocation>
</comment>
<dbReference type="GO" id="GO:0046872">
    <property type="term" value="F:metal ion binding"/>
    <property type="evidence" value="ECO:0007669"/>
    <property type="project" value="UniProtKB-UniRule"/>
</dbReference>
<feature type="transmembrane region" description="Helical" evidence="14">
    <location>
        <begin position="16"/>
        <end position="37"/>
    </location>
</feature>
<comment type="similarity">
    <text evidence="3 14 15">Belongs to the HemJ family.</text>
</comment>
<feature type="transmembrane region" description="Helical" evidence="14">
    <location>
        <begin position="92"/>
        <end position="111"/>
    </location>
</feature>
<evidence type="ECO:0000256" key="1">
    <source>
        <dbReference type="ARBA" id="ARBA00004651"/>
    </source>
</evidence>
<evidence type="ECO:0000313" key="16">
    <source>
        <dbReference type="EMBL" id="QGT50361.1"/>
    </source>
</evidence>
<keyword evidence="9 14" id="KW-1133">Transmembrane helix</keyword>
<evidence type="ECO:0000256" key="2">
    <source>
        <dbReference type="ARBA" id="ARBA00005073"/>
    </source>
</evidence>
<feature type="transmembrane region" description="Helical" evidence="14">
    <location>
        <begin position="58"/>
        <end position="80"/>
    </location>
</feature>
<evidence type="ECO:0000256" key="10">
    <source>
        <dbReference type="ARBA" id="ARBA00023002"/>
    </source>
</evidence>
<feature type="binding site" description="axial binding residue" evidence="14">
    <location>
        <position position="97"/>
    </location>
    <ligand>
        <name>heme</name>
        <dbReference type="ChEBI" id="CHEBI:30413"/>
    </ligand>
    <ligandPart>
        <name>Fe</name>
        <dbReference type="ChEBI" id="CHEBI:18248"/>
    </ligandPart>
</feature>
<comment type="catalytic activity">
    <reaction evidence="13 14 15">
        <text>protoporphyrinogen IX + 3 A = protoporphyrin IX + 3 AH2</text>
        <dbReference type="Rhea" id="RHEA:62000"/>
        <dbReference type="ChEBI" id="CHEBI:13193"/>
        <dbReference type="ChEBI" id="CHEBI:17499"/>
        <dbReference type="ChEBI" id="CHEBI:57306"/>
        <dbReference type="ChEBI" id="CHEBI:57307"/>
    </reaction>
</comment>
<accession>A0A650EM46</accession>
<evidence type="ECO:0000256" key="13">
    <source>
        <dbReference type="ARBA" id="ARBA00048390"/>
    </source>
</evidence>
<keyword evidence="6 14" id="KW-0349">Heme</keyword>
<gene>
    <name evidence="16" type="ORF">Helico5904_0330</name>
</gene>
<keyword evidence="11 14" id="KW-0408">Iron</keyword>
<comment type="function">
    <text evidence="14 15">Catalyzes the oxidation of protoporphyrinogen IX to protoporphyrin IX.</text>
</comment>
<evidence type="ECO:0000256" key="12">
    <source>
        <dbReference type="ARBA" id="ARBA00023136"/>
    </source>
</evidence>
<organism evidence="16">
    <name type="scientific">uncultured Helicobacter sp</name>
    <dbReference type="NCBI Taxonomy" id="175537"/>
    <lineage>
        <taxon>Bacteria</taxon>
        <taxon>Pseudomonadati</taxon>
        <taxon>Campylobacterota</taxon>
        <taxon>Epsilonproteobacteria</taxon>
        <taxon>Campylobacterales</taxon>
        <taxon>Helicobacteraceae</taxon>
        <taxon>Helicobacter</taxon>
        <taxon>environmental samples</taxon>
    </lineage>
</organism>
<keyword evidence="10 14" id="KW-0560">Oxidoreductase</keyword>
<feature type="transmembrane region" description="Helical" evidence="14">
    <location>
        <begin position="132"/>
        <end position="150"/>
    </location>
</feature>
<evidence type="ECO:0000256" key="8">
    <source>
        <dbReference type="ARBA" id="ARBA00022723"/>
    </source>
</evidence>
<dbReference type="GO" id="GO:0005886">
    <property type="term" value="C:plasma membrane"/>
    <property type="evidence" value="ECO:0007669"/>
    <property type="project" value="UniProtKB-SubCell"/>
</dbReference>
<evidence type="ECO:0000256" key="6">
    <source>
        <dbReference type="ARBA" id="ARBA00022617"/>
    </source>
</evidence>
<keyword evidence="7 14" id="KW-0812">Transmembrane</keyword>
<evidence type="ECO:0000256" key="7">
    <source>
        <dbReference type="ARBA" id="ARBA00022692"/>
    </source>
</evidence>
<evidence type="ECO:0000256" key="9">
    <source>
        <dbReference type="ARBA" id="ARBA00022989"/>
    </source>
</evidence>
<reference evidence="16" key="1">
    <citation type="journal article" date="2020" name="J. ISSAAS">
        <title>Lactobacilli and other gastrointestinal microbiota of Peromyscus leucopus, reservoir host for agents of Lyme disease and other zoonoses in North America.</title>
        <authorList>
            <person name="Milovic A."/>
            <person name="Bassam K."/>
            <person name="Shao H."/>
            <person name="Chatzistamou I."/>
            <person name="Tufts D.M."/>
            <person name="Diuk-Wasser M."/>
            <person name="Barbour A.G."/>
        </authorList>
    </citation>
    <scope>NUCLEOTIDE SEQUENCE</scope>
    <source>
        <strain evidence="16">LL4</strain>
    </source>
</reference>
<dbReference type="UniPathway" id="UPA00251">
    <property type="reaction ID" value="UER00324"/>
</dbReference>
<dbReference type="PANTHER" id="PTHR40255">
    <property type="entry name" value="UPF0093 MEMBRANE PROTEIN SLR1790"/>
    <property type="match status" value="1"/>
</dbReference>
<evidence type="ECO:0000256" key="5">
    <source>
        <dbReference type="ARBA" id="ARBA00022475"/>
    </source>
</evidence>
<dbReference type="PIRSF" id="PIRSF004638">
    <property type="entry name" value="UCP004638"/>
    <property type="match status" value="1"/>
</dbReference>
<feature type="binding site" description="axial binding residue" evidence="14">
    <location>
        <position position="17"/>
    </location>
    <ligand>
        <name>heme</name>
        <dbReference type="ChEBI" id="CHEBI:30413"/>
    </ligand>
    <ligandPart>
        <name>Fe</name>
        <dbReference type="ChEBI" id="CHEBI:18248"/>
    </ligandPart>
</feature>
<name>A0A650EM46_9HELI</name>
<dbReference type="EC" id="1.3.99.-" evidence="14 15"/>
<evidence type="ECO:0000256" key="4">
    <source>
        <dbReference type="ARBA" id="ARBA00017504"/>
    </source>
</evidence>
<comment type="subunit">
    <text evidence="14">Homodimer.</text>
</comment>
<proteinExistence type="inferred from homology"/>